<comment type="caution">
    <text evidence="7">The sequence shown here is derived from an EMBL/GenBank/DDBJ whole genome shotgun (WGS) entry which is preliminary data.</text>
</comment>
<feature type="binding site" evidence="3">
    <location>
        <position position="119"/>
    </location>
    <ligand>
        <name>substrate</name>
    </ligand>
</feature>
<dbReference type="Pfam" id="PF02435">
    <property type="entry name" value="Glyco_hydro_68"/>
    <property type="match status" value="1"/>
</dbReference>
<dbReference type="CDD" id="cd08997">
    <property type="entry name" value="GH68"/>
    <property type="match status" value="1"/>
</dbReference>
<name>A0A542VZZ0_ZYMMB</name>
<dbReference type="OrthoDB" id="3359526at2"/>
<dbReference type="AlphaFoldDB" id="A0A542VZZ0"/>
<organism evidence="7 8">
    <name type="scientific">Zymomonas mobilis</name>
    <dbReference type="NCBI Taxonomy" id="542"/>
    <lineage>
        <taxon>Bacteria</taxon>
        <taxon>Pseudomonadati</taxon>
        <taxon>Pseudomonadota</taxon>
        <taxon>Alphaproteobacteria</taxon>
        <taxon>Sphingomonadales</taxon>
        <taxon>Zymomonadaceae</taxon>
        <taxon>Zymomonas</taxon>
    </lineage>
</organism>
<reference evidence="7 8" key="1">
    <citation type="submission" date="2019-06" db="EMBL/GenBank/DDBJ databases">
        <title>Genome sequencing of Zymomonas mobilis strains for genetic engineering and biofuel applications.</title>
        <authorList>
            <person name="Teravest M."/>
        </authorList>
    </citation>
    <scope>NUCLEOTIDE SEQUENCE [LARGE SCALE GENOMIC DNA]</scope>
    <source>
        <strain evidence="7 8">AN0101</strain>
    </source>
</reference>
<evidence type="ECO:0000313" key="8">
    <source>
        <dbReference type="Proteomes" id="UP000316887"/>
    </source>
</evidence>
<evidence type="ECO:0000256" key="5">
    <source>
        <dbReference type="PIRSR" id="PIRSR603469-4"/>
    </source>
</evidence>
<feature type="active site" description="Nucleophile" evidence="2">
    <location>
        <position position="48"/>
    </location>
</feature>
<keyword evidence="4" id="KW-0479">Metal-binding</keyword>
<proteinExistence type="inferred from homology"/>
<feature type="binding site" evidence="3">
    <location>
        <begin position="193"/>
        <end position="194"/>
    </location>
    <ligand>
        <name>substrate</name>
    </ligand>
</feature>
<feature type="binding site" evidence="3">
    <location>
        <begin position="276"/>
        <end position="278"/>
    </location>
    <ligand>
        <name>substrate</name>
    </ligand>
</feature>
<comment type="similarity">
    <text evidence="1 6">Belongs to the glycosyl hydrolase 68 family.</text>
</comment>
<feature type="binding site" evidence="3">
    <location>
        <position position="47"/>
    </location>
    <ligand>
        <name>substrate</name>
    </ligand>
</feature>
<feature type="site" description="Transition state stabilizer" evidence="5">
    <location>
        <position position="194"/>
    </location>
</feature>
<feature type="active site" description="Proton donor/acceptor" evidence="2">
    <location>
        <position position="278"/>
    </location>
</feature>
<dbReference type="Proteomes" id="UP000316887">
    <property type="component" value="Unassembled WGS sequence"/>
</dbReference>
<feature type="binding site" evidence="4">
    <location>
        <position position="275"/>
    </location>
    <ligand>
        <name>Ca(2+)</name>
        <dbReference type="ChEBI" id="CHEBI:29108"/>
        <label>1</label>
    </ligand>
</feature>
<evidence type="ECO:0000256" key="2">
    <source>
        <dbReference type="PIRSR" id="PIRSR603469-1"/>
    </source>
</evidence>
<evidence type="ECO:0000256" key="1">
    <source>
        <dbReference type="ARBA" id="ARBA00006775"/>
    </source>
</evidence>
<evidence type="ECO:0000256" key="4">
    <source>
        <dbReference type="PIRSR" id="PIRSR603469-3"/>
    </source>
</evidence>
<protein>
    <submittedName>
        <fullName evidence="7">Levansucrase</fullName>
    </submittedName>
</protein>
<dbReference type="GO" id="GO:0050053">
    <property type="term" value="F:levansucrase activity"/>
    <property type="evidence" value="ECO:0007669"/>
    <property type="project" value="InterPro"/>
</dbReference>
<keyword evidence="4" id="KW-0106">Calcium</keyword>
<dbReference type="Gene3D" id="2.115.10.20">
    <property type="entry name" value="Glycosyl hydrolase domain, family 43"/>
    <property type="match status" value="1"/>
</dbReference>
<dbReference type="SUPFAM" id="SSF75005">
    <property type="entry name" value="Arabinanase/levansucrase/invertase"/>
    <property type="match status" value="1"/>
</dbReference>
<dbReference type="GO" id="GO:0046872">
    <property type="term" value="F:metal ion binding"/>
    <property type="evidence" value="ECO:0007669"/>
    <property type="project" value="UniProtKB-KW"/>
</dbReference>
<dbReference type="InterPro" id="IPR023296">
    <property type="entry name" value="Glyco_hydro_beta-prop_sf"/>
</dbReference>
<gene>
    <name evidence="7" type="ORF">FBY58_0418</name>
</gene>
<dbReference type="RefSeq" id="WP_141919264.1">
    <property type="nucleotide sequence ID" value="NZ_VFOF01000001.1"/>
</dbReference>
<dbReference type="EMBL" id="VFOF01000001">
    <property type="protein sequence ID" value="TQL16870.1"/>
    <property type="molecule type" value="Genomic_DNA"/>
</dbReference>
<dbReference type="GO" id="GO:0009758">
    <property type="term" value="P:carbohydrate utilization"/>
    <property type="evidence" value="ECO:0007669"/>
    <property type="project" value="InterPro"/>
</dbReference>
<dbReference type="InterPro" id="IPR003469">
    <property type="entry name" value="Glyco_hydro_68"/>
</dbReference>
<comment type="cofactor">
    <cofactor evidence="4">
        <name>Ca(2+)</name>
        <dbReference type="ChEBI" id="CHEBI:29108"/>
    </cofactor>
</comment>
<accession>A0A542VZZ0</accession>
<evidence type="ECO:0000256" key="3">
    <source>
        <dbReference type="PIRSR" id="PIRSR603469-2"/>
    </source>
</evidence>
<evidence type="ECO:0000313" key="7">
    <source>
        <dbReference type="EMBL" id="TQL16870.1"/>
    </source>
</evidence>
<sequence length="420" mass="46483">MLNKAGIAEPSLWTRADAMKVQSDDPTATMPIIDYDFPIMTDQYWVWDTWPLRDINGQVVSFQGWTVIFSLVADRAKYNWSNRNDGARIAYFYSRGGSNWVFGGHLLKDGANPRSWEWSGCTIMAPGTANAVEVFFTSVNDTPSQSVPAQCKGYIYADDKSVWFDGFDTVTDLFQADGLYYADYAENNFWDFRDPHVFINPEDGKTYALFEGNVAMERGTVAVGKDEIGPVPPKTETPDGARYCAAAIGIAQATNDARTEWKLLPPLVTAFGVNDQTERPHVVFQNGLTYLFTISHHSTYADGLSGPDGVYGFVSEKGIFGPYEPMNSSGLVLGNPSSQPYQAYSHYVMTNGLVTSFIDTIPSSDPTVFRYGGTLAPTVKLELVGHRSFVTEVKGYGYIPPQIEWLAEDESSRSAMTLSL</sequence>
<evidence type="ECO:0000256" key="6">
    <source>
        <dbReference type="RuleBase" id="RU361220"/>
    </source>
</evidence>